<dbReference type="PANTHER" id="PTHR12323">
    <property type="entry name" value="SR-RELATED CTD ASSOCIATED FACTOR 6"/>
    <property type="match status" value="1"/>
</dbReference>
<reference evidence="4" key="2">
    <citation type="journal article" date="2016" name="Sci. Rep.">
        <title>Dictyocaulus viviparus genome, variome and transcriptome elucidate lungworm biology and support future intervention.</title>
        <authorList>
            <person name="McNulty S.N."/>
            <person name="Strube C."/>
            <person name="Rosa B.A."/>
            <person name="Martin J.C."/>
            <person name="Tyagi R."/>
            <person name="Choi Y.J."/>
            <person name="Wang Q."/>
            <person name="Hallsworth Pepin K."/>
            <person name="Zhang X."/>
            <person name="Ozersky P."/>
            <person name="Wilson R.K."/>
            <person name="Sternberg P.W."/>
            <person name="Gasser R.B."/>
            <person name="Mitreva M."/>
        </authorList>
    </citation>
    <scope>NUCLEOTIDE SEQUENCE [LARGE SCALE GENOMIC DNA]</scope>
    <source>
        <strain evidence="4">HannoverDv2000</strain>
    </source>
</reference>
<dbReference type="GO" id="GO:0003723">
    <property type="term" value="F:RNA binding"/>
    <property type="evidence" value="ECO:0007669"/>
    <property type="project" value="InterPro"/>
</dbReference>
<name>A0A0D8Y3H6_DICVI</name>
<dbReference type="Proteomes" id="UP000053766">
    <property type="component" value="Unassembled WGS sequence"/>
</dbReference>
<evidence type="ECO:0000259" key="2">
    <source>
        <dbReference type="PROSITE" id="PS50128"/>
    </source>
</evidence>
<dbReference type="SUPFAM" id="SSF109905">
    <property type="entry name" value="Surp module (SWAP domain)"/>
    <property type="match status" value="1"/>
</dbReference>
<evidence type="ECO:0000313" key="4">
    <source>
        <dbReference type="Proteomes" id="UP000053766"/>
    </source>
</evidence>
<evidence type="ECO:0000256" key="1">
    <source>
        <dbReference type="SAM" id="Coils"/>
    </source>
</evidence>
<dbReference type="PROSITE" id="PS50128">
    <property type="entry name" value="SURP"/>
    <property type="match status" value="1"/>
</dbReference>
<dbReference type="GO" id="GO:0006396">
    <property type="term" value="P:RNA processing"/>
    <property type="evidence" value="ECO:0007669"/>
    <property type="project" value="InterPro"/>
</dbReference>
<dbReference type="STRING" id="29172.A0A0D8Y3H6"/>
<keyword evidence="4" id="KW-1185">Reference proteome</keyword>
<dbReference type="Pfam" id="PF01805">
    <property type="entry name" value="Surp"/>
    <property type="match status" value="1"/>
</dbReference>
<dbReference type="AlphaFoldDB" id="A0A0D8Y3H6"/>
<organism evidence="3 4">
    <name type="scientific">Dictyocaulus viviparus</name>
    <name type="common">Bovine lungworm</name>
    <dbReference type="NCBI Taxonomy" id="29172"/>
    <lineage>
        <taxon>Eukaryota</taxon>
        <taxon>Metazoa</taxon>
        <taxon>Ecdysozoa</taxon>
        <taxon>Nematoda</taxon>
        <taxon>Chromadorea</taxon>
        <taxon>Rhabditida</taxon>
        <taxon>Rhabditina</taxon>
        <taxon>Rhabditomorpha</taxon>
        <taxon>Strongyloidea</taxon>
        <taxon>Metastrongylidae</taxon>
        <taxon>Dictyocaulus</taxon>
    </lineage>
</organism>
<dbReference type="InterPro" id="IPR035967">
    <property type="entry name" value="SWAP/Surp_sf"/>
</dbReference>
<keyword evidence="1" id="KW-0175">Coiled coil</keyword>
<dbReference type="OrthoDB" id="21470at2759"/>
<feature type="domain" description="SURP motif" evidence="2">
    <location>
        <begin position="88"/>
        <end position="132"/>
    </location>
</feature>
<sequence>MNESNRAIEPGRSRKGIKRNANLTGGLLDLVNNPRKSRRSKRTARGFYDTSSKLNAPLWIRSIFFLISWMADENYLPRPPSDDDLRNAIERLAVFVAKNGPEFEKMTMEKQEGNPKFAFLYGGPFNEYYRFCVEREVQNLHGGPPIHQGNGCIGPPAPESDFIRRMNVQKEQLKQQITDSERNLKAHLDSIPAMKEAQVAQAVVLSESQKMSQILANVNFDVAPLGTILDQLNSGKCSKDLVSTSRKWIFEHCQTDQLREVVLTYLLSSQRKRLDSQTQMLSRYVPQMYAFTAELSTDGMMQQKLDKLIGVWEGHNYFNDHCFKCNFTAL</sequence>
<dbReference type="InterPro" id="IPR000061">
    <property type="entry name" value="Surp"/>
</dbReference>
<dbReference type="GO" id="GO:0006874">
    <property type="term" value="P:intracellular calcium ion homeostasis"/>
    <property type="evidence" value="ECO:0007669"/>
    <property type="project" value="TreeGrafter"/>
</dbReference>
<dbReference type="Gene3D" id="1.10.10.790">
    <property type="entry name" value="Surp module"/>
    <property type="match status" value="1"/>
</dbReference>
<accession>A0A0D8Y3H6</accession>
<dbReference type="PANTHER" id="PTHR12323:SF0">
    <property type="entry name" value="CALCIUM HOMEOSTASIS ENDOPLASMIC RETICULUM PROTEIN"/>
    <property type="match status" value="1"/>
</dbReference>
<proteinExistence type="predicted"/>
<dbReference type="SMART" id="SM00648">
    <property type="entry name" value="SWAP"/>
    <property type="match status" value="1"/>
</dbReference>
<protein>
    <submittedName>
        <fullName evidence="3">Surp module</fullName>
    </submittedName>
</protein>
<gene>
    <name evidence="3" type="ORF">DICVIV_02615</name>
</gene>
<dbReference type="GO" id="GO:0048471">
    <property type="term" value="C:perinuclear region of cytoplasm"/>
    <property type="evidence" value="ECO:0007669"/>
    <property type="project" value="TreeGrafter"/>
</dbReference>
<dbReference type="EMBL" id="KN716188">
    <property type="protein sequence ID" value="KJH51250.1"/>
    <property type="molecule type" value="Genomic_DNA"/>
</dbReference>
<feature type="coiled-coil region" evidence="1">
    <location>
        <begin position="163"/>
        <end position="190"/>
    </location>
</feature>
<evidence type="ECO:0000313" key="3">
    <source>
        <dbReference type="EMBL" id="KJH51250.1"/>
    </source>
</evidence>
<reference evidence="3 4" key="1">
    <citation type="submission" date="2013-11" db="EMBL/GenBank/DDBJ databases">
        <title>Draft genome of the bovine lungworm Dictyocaulus viviparus.</title>
        <authorList>
            <person name="Mitreva M."/>
        </authorList>
    </citation>
    <scope>NUCLEOTIDE SEQUENCE [LARGE SCALE GENOMIC DNA]</scope>
    <source>
        <strain evidence="3 4">HannoverDv2000</strain>
    </source>
</reference>